<evidence type="ECO:0000313" key="11">
    <source>
        <dbReference type="Proteomes" id="UP000887116"/>
    </source>
</evidence>
<comment type="similarity">
    <text evidence="2 9">Belongs to the cytochrome P450 family.</text>
</comment>
<evidence type="ECO:0000256" key="1">
    <source>
        <dbReference type="ARBA" id="ARBA00001971"/>
    </source>
</evidence>
<dbReference type="InterPro" id="IPR036396">
    <property type="entry name" value="Cyt_P450_sf"/>
</dbReference>
<keyword evidence="4 8" id="KW-0479">Metal-binding</keyword>
<evidence type="ECO:0000256" key="3">
    <source>
        <dbReference type="ARBA" id="ARBA00022617"/>
    </source>
</evidence>
<dbReference type="GO" id="GO:0004497">
    <property type="term" value="F:monooxygenase activity"/>
    <property type="evidence" value="ECO:0007669"/>
    <property type="project" value="UniProtKB-KW"/>
</dbReference>
<keyword evidence="3 8" id="KW-0349">Heme</keyword>
<dbReference type="GO" id="GO:0016705">
    <property type="term" value="F:oxidoreductase activity, acting on paired donors, with incorporation or reduction of molecular oxygen"/>
    <property type="evidence" value="ECO:0007669"/>
    <property type="project" value="InterPro"/>
</dbReference>
<keyword evidence="7 9" id="KW-0503">Monooxygenase</keyword>
<dbReference type="GO" id="GO:0005506">
    <property type="term" value="F:iron ion binding"/>
    <property type="evidence" value="ECO:0007669"/>
    <property type="project" value="InterPro"/>
</dbReference>
<keyword evidence="11" id="KW-1185">Reference proteome</keyword>
<dbReference type="Pfam" id="PF00067">
    <property type="entry name" value="p450"/>
    <property type="match status" value="1"/>
</dbReference>
<dbReference type="OrthoDB" id="3945418at2759"/>
<comment type="caution">
    <text evidence="10">The sequence shown here is derived from an EMBL/GenBank/DDBJ whole genome shotgun (WGS) entry which is preliminary data.</text>
</comment>
<gene>
    <name evidence="10" type="primary">Cyp49a1</name>
    <name evidence="10" type="ORF">TNCT_359621</name>
</gene>
<dbReference type="InterPro" id="IPR001128">
    <property type="entry name" value="Cyt_P450"/>
</dbReference>
<reference evidence="10" key="1">
    <citation type="submission" date="2020-07" db="EMBL/GenBank/DDBJ databases">
        <title>Multicomponent nature underlies the extraordinary mechanical properties of spider dragline silk.</title>
        <authorList>
            <person name="Kono N."/>
            <person name="Nakamura H."/>
            <person name="Mori M."/>
            <person name="Yoshida Y."/>
            <person name="Ohtoshi R."/>
            <person name="Malay A.D."/>
            <person name="Moran D.A.P."/>
            <person name="Tomita M."/>
            <person name="Numata K."/>
            <person name="Arakawa K."/>
        </authorList>
    </citation>
    <scope>NUCLEOTIDE SEQUENCE</scope>
</reference>
<dbReference type="Proteomes" id="UP000887116">
    <property type="component" value="Unassembled WGS sequence"/>
</dbReference>
<evidence type="ECO:0000256" key="4">
    <source>
        <dbReference type="ARBA" id="ARBA00022723"/>
    </source>
</evidence>
<keyword evidence="6 8" id="KW-0408">Iron</keyword>
<dbReference type="EMBL" id="BMAO01001622">
    <property type="protein sequence ID" value="GFQ74806.1"/>
    <property type="molecule type" value="Genomic_DNA"/>
</dbReference>
<dbReference type="InterPro" id="IPR017972">
    <property type="entry name" value="Cyt_P450_CS"/>
</dbReference>
<dbReference type="InterPro" id="IPR050479">
    <property type="entry name" value="CYP11_CYP27_families"/>
</dbReference>
<evidence type="ECO:0000256" key="8">
    <source>
        <dbReference type="PIRSR" id="PIRSR602401-1"/>
    </source>
</evidence>
<protein>
    <submittedName>
        <fullName evidence="10">Probable cytochrome P450 49a1</fullName>
    </submittedName>
</protein>
<evidence type="ECO:0000256" key="2">
    <source>
        <dbReference type="ARBA" id="ARBA00010617"/>
    </source>
</evidence>
<dbReference type="GO" id="GO:0020037">
    <property type="term" value="F:heme binding"/>
    <property type="evidence" value="ECO:0007669"/>
    <property type="project" value="InterPro"/>
</dbReference>
<proteinExistence type="inferred from homology"/>
<evidence type="ECO:0000256" key="5">
    <source>
        <dbReference type="ARBA" id="ARBA00023002"/>
    </source>
</evidence>
<organism evidence="10 11">
    <name type="scientific">Trichonephila clavata</name>
    <name type="common">Joro spider</name>
    <name type="synonym">Nephila clavata</name>
    <dbReference type="NCBI Taxonomy" id="2740835"/>
    <lineage>
        <taxon>Eukaryota</taxon>
        <taxon>Metazoa</taxon>
        <taxon>Ecdysozoa</taxon>
        <taxon>Arthropoda</taxon>
        <taxon>Chelicerata</taxon>
        <taxon>Arachnida</taxon>
        <taxon>Araneae</taxon>
        <taxon>Araneomorphae</taxon>
        <taxon>Entelegynae</taxon>
        <taxon>Araneoidea</taxon>
        <taxon>Nephilidae</taxon>
        <taxon>Trichonephila</taxon>
    </lineage>
</organism>
<dbReference type="PANTHER" id="PTHR24279">
    <property type="entry name" value="CYTOCHROME P450"/>
    <property type="match status" value="1"/>
</dbReference>
<evidence type="ECO:0000256" key="6">
    <source>
        <dbReference type="ARBA" id="ARBA00023004"/>
    </source>
</evidence>
<name>A0A8X6KJ58_TRICU</name>
<comment type="cofactor">
    <cofactor evidence="1 8">
        <name>heme</name>
        <dbReference type="ChEBI" id="CHEBI:30413"/>
    </cofactor>
</comment>
<evidence type="ECO:0000256" key="7">
    <source>
        <dbReference type="ARBA" id="ARBA00023033"/>
    </source>
</evidence>
<dbReference type="PRINTS" id="PR00463">
    <property type="entry name" value="EP450I"/>
</dbReference>
<dbReference type="SUPFAM" id="SSF48264">
    <property type="entry name" value="Cytochrome P450"/>
    <property type="match status" value="1"/>
</dbReference>
<dbReference type="Gene3D" id="1.10.630.10">
    <property type="entry name" value="Cytochrome P450"/>
    <property type="match status" value="1"/>
</dbReference>
<sequence length="532" mass="61120">MNSSIFLNKSFCPKSRTCLVAVTLSEKLERRSSRKADRWKVKMFGNTCRNSFRRIVTSIEKKSETNEIIRSFDEMPGPKPLPIIGNLWRYFPIIGNYSFERMHKTYAKLYEEYGPIVKEKVFGDRIIVHAFDPYDMYKVYQSGGNSPIRISHRALARYRRERPHLYSGPGLFPSNGEEWRRFRSMFQKLLLSSSTIDGCSEALEDVTDEMVAKIPTCLNEKNEMDLQPLLFNWALECIGVVTLNRRLGCLSAEGNKEAESLIKAANDTHTAVFRTESVPFSITSYKKLEVAQNLFSSVVGKYLDQTIEEFKKGNCKESLLVKMLQLEEASRRDVFTMILDMFMAGIDTTAFTLSFGLYNLAKNKNVQEKLREETVKYLPTKSSRFSGTPLSQRQYLNSVIKETLRVNPIAVGTGRIIQKDLELGGYCVPAQTMVILQHQVASMQEKFFSNASQFDPERWIRRDFTPLVSSPFGYGGRMCVGKNLANRELYLAFSKMVRNFDVSYHYEDIDSVNRLINVPDKPLKLRLEKIAE</sequence>
<evidence type="ECO:0000313" key="10">
    <source>
        <dbReference type="EMBL" id="GFQ74806.1"/>
    </source>
</evidence>
<dbReference type="AlphaFoldDB" id="A0A8X6KJ58"/>
<evidence type="ECO:0000256" key="9">
    <source>
        <dbReference type="RuleBase" id="RU000461"/>
    </source>
</evidence>
<dbReference type="CDD" id="cd11054">
    <property type="entry name" value="CYP24A1-like"/>
    <property type="match status" value="1"/>
</dbReference>
<feature type="binding site" description="axial binding residue" evidence="8">
    <location>
        <position position="479"/>
    </location>
    <ligand>
        <name>heme</name>
        <dbReference type="ChEBI" id="CHEBI:30413"/>
    </ligand>
    <ligandPart>
        <name>Fe</name>
        <dbReference type="ChEBI" id="CHEBI:18248"/>
    </ligandPart>
</feature>
<dbReference type="InterPro" id="IPR002401">
    <property type="entry name" value="Cyt_P450_E_grp-I"/>
</dbReference>
<accession>A0A8X6KJ58</accession>
<dbReference type="PROSITE" id="PS00086">
    <property type="entry name" value="CYTOCHROME_P450"/>
    <property type="match status" value="1"/>
</dbReference>
<dbReference type="FunFam" id="1.10.630.10:FF:000006">
    <property type="entry name" value="Cytochrome P450 302a1, mitochondrial"/>
    <property type="match status" value="1"/>
</dbReference>
<dbReference type="PANTHER" id="PTHR24279:SF120">
    <property type="entry name" value="CYTOCHROME P450"/>
    <property type="match status" value="1"/>
</dbReference>
<dbReference type="PRINTS" id="PR00385">
    <property type="entry name" value="P450"/>
</dbReference>
<keyword evidence="5 9" id="KW-0560">Oxidoreductase</keyword>